<gene>
    <name evidence="1" type="ORF">Cvel_21715</name>
</gene>
<name>A0A0G4GFY6_9ALVE</name>
<sequence length="348" mass="38775">MMMHLCEMGTRLVVTFKDRSELTPQLYKKLLSEIESGKYSVIVIRKFVEEKVCQEWKVELERLAESTQDSGEAPRVKVLLGQRFSETKGKPEGKEAYFENTRKHAASLQQFFQPVISFMDKTFPGGAKMMEFGEGKRFSPGLARQLIGDVDGHENKLERDFDQGDIPEDFHGASQIAAYVCVEAPLVGGEMIFSNRSLDTETYERMKGDSHGISLPALGLPDVVLKPQRGDLILFNSRNLHATRGVPIVEKPQPVAEERSEDESESDVEILSEDPAVLLRGHEITDRGNKKVIGEESTTLSPKTNGNVFSPGASPLRAVRDPPPLGNLIVLSSFMLLRGAEKPLLFWS</sequence>
<dbReference type="EMBL" id="CDMZ01001171">
    <property type="protein sequence ID" value="CEM28449.1"/>
    <property type="molecule type" value="Genomic_DNA"/>
</dbReference>
<organism evidence="1">
    <name type="scientific">Chromera velia CCMP2878</name>
    <dbReference type="NCBI Taxonomy" id="1169474"/>
    <lineage>
        <taxon>Eukaryota</taxon>
        <taxon>Sar</taxon>
        <taxon>Alveolata</taxon>
        <taxon>Colpodellida</taxon>
        <taxon>Chromeraceae</taxon>
        <taxon>Chromera</taxon>
    </lineage>
</organism>
<protein>
    <submittedName>
        <fullName evidence="1">Uncharacterized protein</fullName>
    </submittedName>
</protein>
<reference evidence="1" key="1">
    <citation type="submission" date="2014-11" db="EMBL/GenBank/DDBJ databases">
        <authorList>
            <person name="Otto D Thomas"/>
            <person name="Naeem Raeece"/>
        </authorList>
    </citation>
    <scope>NUCLEOTIDE SEQUENCE</scope>
</reference>
<dbReference type="VEuPathDB" id="CryptoDB:Cvel_21715"/>
<accession>A0A0G4GFY6</accession>
<dbReference type="AlphaFoldDB" id="A0A0G4GFY6"/>
<proteinExistence type="predicted"/>
<dbReference type="PhylomeDB" id="A0A0G4GFY6"/>
<evidence type="ECO:0000313" key="1">
    <source>
        <dbReference type="EMBL" id="CEM28449.1"/>
    </source>
</evidence>